<evidence type="ECO:0000259" key="1">
    <source>
        <dbReference type="Pfam" id="PF02190"/>
    </source>
</evidence>
<proteinExistence type="predicted"/>
<dbReference type="EMBL" id="CP036200">
    <property type="protein sequence ID" value="QBF82644.1"/>
    <property type="molecule type" value="Genomic_DNA"/>
</dbReference>
<dbReference type="Gene3D" id="2.30.130.40">
    <property type="entry name" value="LON domain-like"/>
    <property type="match status" value="1"/>
</dbReference>
<dbReference type="Proteomes" id="UP000291106">
    <property type="component" value="Chromosome"/>
</dbReference>
<evidence type="ECO:0000313" key="2">
    <source>
        <dbReference type="EMBL" id="QBF82644.1"/>
    </source>
</evidence>
<dbReference type="InterPro" id="IPR003111">
    <property type="entry name" value="Lon_prtase_N"/>
</dbReference>
<dbReference type="GO" id="GO:0008233">
    <property type="term" value="F:peptidase activity"/>
    <property type="evidence" value="ECO:0007669"/>
    <property type="project" value="UniProtKB-KW"/>
</dbReference>
<organism evidence="2 3">
    <name type="scientific">Shewanella maritima</name>
    <dbReference type="NCBI Taxonomy" id="2520507"/>
    <lineage>
        <taxon>Bacteria</taxon>
        <taxon>Pseudomonadati</taxon>
        <taxon>Pseudomonadota</taxon>
        <taxon>Gammaproteobacteria</taxon>
        <taxon>Alteromonadales</taxon>
        <taxon>Shewanellaceae</taxon>
        <taxon>Shewanella</taxon>
    </lineage>
</organism>
<dbReference type="Gene3D" id="1.10.4060.10">
    <property type="entry name" value="BPP1347 like domain"/>
    <property type="match status" value="1"/>
</dbReference>
<dbReference type="SUPFAM" id="SSF88697">
    <property type="entry name" value="PUA domain-like"/>
    <property type="match status" value="1"/>
</dbReference>
<name>A0A411PGR1_9GAMM</name>
<gene>
    <name evidence="2" type="ORF">EXU30_08030</name>
</gene>
<dbReference type="InterPro" id="IPR015947">
    <property type="entry name" value="PUA-like_sf"/>
</dbReference>
<keyword evidence="2" id="KW-0645">Protease</keyword>
<protein>
    <submittedName>
        <fullName evidence="2">ATP-dependent protease</fullName>
    </submittedName>
</protein>
<accession>A0A411PGR1</accession>
<dbReference type="KEGG" id="smai:EXU30_08030"/>
<dbReference type="InterPro" id="IPR046336">
    <property type="entry name" value="Lon_prtase_N_sf"/>
</dbReference>
<dbReference type="AlphaFoldDB" id="A0A411PGR1"/>
<reference evidence="2 3" key="1">
    <citation type="submission" date="2019-02" db="EMBL/GenBank/DDBJ databases">
        <title>Shewanella sp. D4-2 isolated from Dokdo Island.</title>
        <authorList>
            <person name="Baek K."/>
        </authorList>
    </citation>
    <scope>NUCLEOTIDE SEQUENCE [LARGE SCALE GENOMIC DNA]</scope>
    <source>
        <strain evidence="2 3">D4-2</strain>
    </source>
</reference>
<evidence type="ECO:0000313" key="3">
    <source>
        <dbReference type="Proteomes" id="UP000291106"/>
    </source>
</evidence>
<keyword evidence="2" id="KW-0378">Hydrolase</keyword>
<sequence length="192" mass="21794">MQSQEMALIVQDAVLLPSGRLEIEIVSPGELKQIARVLKGHFPLAFGAERKNADLPCYITATECRIIDFNQTESGSLCVVLEGHQRIKILSVGQHRNGTYTARTLACPNWRQEPISGEFEIISAALEQFYQVNPELLDLYSSIHLEDASWVSQRWLEVLPMYNRDKIMLADQPNCRKTLDFVLQLLKSHVDV</sequence>
<keyword evidence="3" id="KW-1185">Reference proteome</keyword>
<dbReference type="GO" id="GO:0006508">
    <property type="term" value="P:proteolysis"/>
    <property type="evidence" value="ECO:0007669"/>
    <property type="project" value="UniProtKB-KW"/>
</dbReference>
<dbReference type="OrthoDB" id="8558970at2"/>
<dbReference type="RefSeq" id="WP_130598977.1">
    <property type="nucleotide sequence ID" value="NZ_CP036200.1"/>
</dbReference>
<dbReference type="Pfam" id="PF02190">
    <property type="entry name" value="LON_substr_bdg"/>
    <property type="match status" value="1"/>
</dbReference>
<feature type="domain" description="Lon N-terminal" evidence="1">
    <location>
        <begin position="8"/>
        <end position="187"/>
    </location>
</feature>